<accession>K6ZUP8</accession>
<proteinExistence type="predicted"/>
<dbReference type="eggNOG" id="ENOG5032Z86">
    <property type="taxonomic scope" value="Bacteria"/>
</dbReference>
<dbReference type="STRING" id="1129794.C427_0264"/>
<dbReference type="RefSeq" id="WP_007641883.1">
    <property type="nucleotide sequence ID" value="NC_020514.1"/>
</dbReference>
<dbReference type="Proteomes" id="UP000011864">
    <property type="component" value="Chromosome"/>
</dbReference>
<sequence length="72" mass="8139">MSGTQIKNLVSMLNQIANNNNYKKTDEETAKIVANHLQKFWAVSMRNKMTQYLAEDGPELTNVSKLALAQLK</sequence>
<evidence type="ECO:0008006" key="3">
    <source>
        <dbReference type="Google" id="ProtNLM"/>
    </source>
</evidence>
<dbReference type="HOGENOM" id="CLU_166802_1_1_6"/>
<evidence type="ECO:0000313" key="2">
    <source>
        <dbReference type="Proteomes" id="UP000011864"/>
    </source>
</evidence>
<dbReference type="OrthoDB" id="8527650at2"/>
<name>K6ZUP8_9ALTE</name>
<dbReference type="Pfam" id="PF11390">
    <property type="entry name" value="FdsD"/>
    <property type="match status" value="1"/>
</dbReference>
<dbReference type="AlphaFoldDB" id="K6ZUP8"/>
<reference evidence="1 2" key="1">
    <citation type="journal article" date="2013" name="Genome Announc.">
        <title>Complete Genome Sequence of Glaciecola psychrophila Strain 170T.</title>
        <authorList>
            <person name="Yin J."/>
            <person name="Chen J."/>
            <person name="Liu G."/>
            <person name="Yu Y."/>
            <person name="Song L."/>
            <person name="Wang X."/>
            <person name="Qu X."/>
        </authorList>
    </citation>
    <scope>NUCLEOTIDE SEQUENCE [LARGE SCALE GENOMIC DNA]</scope>
    <source>
        <strain evidence="1 2">170</strain>
    </source>
</reference>
<gene>
    <name evidence="1" type="ORF">C427_0264</name>
</gene>
<dbReference type="InterPro" id="IPR021074">
    <property type="entry name" value="Formate_DH_dsu"/>
</dbReference>
<evidence type="ECO:0000313" key="1">
    <source>
        <dbReference type="EMBL" id="AGH42374.1"/>
    </source>
</evidence>
<protein>
    <recommendedName>
        <fullName evidence="3">Formate dehydrogenase subunit delta</fullName>
    </recommendedName>
</protein>
<dbReference type="EMBL" id="CP003837">
    <property type="protein sequence ID" value="AGH42374.1"/>
    <property type="molecule type" value="Genomic_DNA"/>
</dbReference>
<keyword evidence="2" id="KW-1185">Reference proteome</keyword>
<dbReference type="PATRIC" id="fig|1129794.4.peg.260"/>
<organism evidence="1 2">
    <name type="scientific">Paraglaciecola psychrophila 170</name>
    <dbReference type="NCBI Taxonomy" id="1129794"/>
    <lineage>
        <taxon>Bacteria</taxon>
        <taxon>Pseudomonadati</taxon>
        <taxon>Pseudomonadota</taxon>
        <taxon>Gammaproteobacteria</taxon>
        <taxon>Alteromonadales</taxon>
        <taxon>Alteromonadaceae</taxon>
        <taxon>Paraglaciecola</taxon>
    </lineage>
</organism>
<dbReference type="KEGG" id="gps:C427_0264"/>